<name>A0A8F5BNL3_SACSH</name>
<dbReference type="EMBL" id="CP077717">
    <property type="protein sequence ID" value="QXJ28433.1"/>
    <property type="molecule type" value="Genomic_DNA"/>
</dbReference>
<gene>
    <name evidence="1" type="ORF">J5U23_01302</name>
</gene>
<accession>A0A8F5BNL3</accession>
<protein>
    <submittedName>
        <fullName evidence="1">Uncharacterized protein</fullName>
    </submittedName>
</protein>
<dbReference type="KEGG" id="sshi:J5U23_01302"/>
<dbReference type="AlphaFoldDB" id="A0A8F5BNL3"/>
<dbReference type="Proteomes" id="UP000694018">
    <property type="component" value="Chromosome"/>
</dbReference>
<sequence>MESGVSTLSFRVNGMVHAFIGSPNVSRLVTVMVGSALKDILTRG</sequence>
<evidence type="ECO:0000313" key="2">
    <source>
        <dbReference type="Proteomes" id="UP000694018"/>
    </source>
</evidence>
<reference evidence="1" key="1">
    <citation type="journal article" date="2021" name="Environ. Microbiol.">
        <title>New insights into the diversity and evolution of the archaeal mobilome from three complete genomes of Saccharolobus shibatae.</title>
        <authorList>
            <person name="Medvedeva S."/>
            <person name="Brandt D."/>
            <person name="Cvirkaite-Krupovic V."/>
            <person name="Liu Y."/>
            <person name="Severinov K."/>
            <person name="Ishino S."/>
            <person name="Ishino Y."/>
            <person name="Prangishvili D."/>
            <person name="Kalinowski J."/>
            <person name="Krupovic M."/>
        </authorList>
    </citation>
    <scope>NUCLEOTIDE SEQUENCE</scope>
    <source>
        <strain evidence="1">B12</strain>
    </source>
</reference>
<evidence type="ECO:0000313" key="1">
    <source>
        <dbReference type="EMBL" id="QXJ28433.1"/>
    </source>
</evidence>
<proteinExistence type="predicted"/>
<organism evidence="1 2">
    <name type="scientific">Saccharolobus shibatae (strain ATCC 51178 / DSM 5389 / JCM 8931 / NBRC 15437 / B12)</name>
    <name type="common">Sulfolobus shibatae</name>
    <dbReference type="NCBI Taxonomy" id="523848"/>
    <lineage>
        <taxon>Archaea</taxon>
        <taxon>Thermoproteota</taxon>
        <taxon>Thermoprotei</taxon>
        <taxon>Sulfolobales</taxon>
        <taxon>Sulfolobaceae</taxon>
        <taxon>Saccharolobus</taxon>
    </lineage>
</organism>